<protein>
    <recommendedName>
        <fullName evidence="10">dITP/XTP pyrophosphatase</fullName>
        <ecNumber evidence="10">3.6.1.66</ecNumber>
    </recommendedName>
    <alternativeName>
        <fullName evidence="10">Non-canonical purine NTP pyrophosphatase</fullName>
    </alternativeName>
    <alternativeName>
        <fullName evidence="10">Non-standard purine NTP pyrophosphatase</fullName>
    </alternativeName>
    <alternativeName>
        <fullName evidence="10">Nucleoside-triphosphate diphosphatase</fullName>
    </alternativeName>
    <alternativeName>
        <fullName evidence="10">Nucleoside-triphosphate pyrophosphatase</fullName>
        <shortName evidence="10">NTPase</shortName>
    </alternativeName>
</protein>
<keyword evidence="5 10" id="KW-0378">Hydrolase</keyword>
<keyword evidence="13" id="KW-1185">Reference proteome</keyword>
<feature type="binding site" evidence="10">
    <location>
        <position position="66"/>
    </location>
    <ligand>
        <name>Mg(2+)</name>
        <dbReference type="ChEBI" id="CHEBI:18420"/>
    </ligand>
</feature>
<keyword evidence="3 10" id="KW-0479">Metal-binding</keyword>
<dbReference type="GO" id="GO:0005829">
    <property type="term" value="C:cytosol"/>
    <property type="evidence" value="ECO:0007669"/>
    <property type="project" value="TreeGrafter"/>
</dbReference>
<comment type="cofactor">
    <cofactor evidence="10">
        <name>Mg(2+)</name>
        <dbReference type="ChEBI" id="CHEBI:18420"/>
    </cofactor>
    <text evidence="10">Binds 1 Mg(2+) ion per subunit.</text>
</comment>
<comment type="function">
    <text evidence="10">Pyrophosphatase that catalyzes the hydrolysis of nucleoside triphosphates to their monophosphate derivatives, with a high preference for the non-canonical purine nucleotides XTP (xanthosine triphosphate), dITP (deoxyinosine triphosphate) and ITP. Seems to function as a house-cleaning enzyme that removes non-canonical purine nucleotides from the nucleotide pool, thus preventing their incorporation into DNA/RNA and avoiding chromosomal lesions.</text>
</comment>
<gene>
    <name evidence="12" type="ORF">SAMN05444391_1182</name>
</gene>
<dbReference type="FunFam" id="3.90.950.10:FF:000001">
    <property type="entry name" value="dITP/XTP pyrophosphatase"/>
    <property type="match status" value="1"/>
</dbReference>
<evidence type="ECO:0000256" key="11">
    <source>
        <dbReference type="RuleBase" id="RU003781"/>
    </source>
</evidence>
<keyword evidence="6 10" id="KW-0460">Magnesium</keyword>
<evidence type="ECO:0000256" key="5">
    <source>
        <dbReference type="ARBA" id="ARBA00022801"/>
    </source>
</evidence>
<name>A0A1M6SV97_9AQUI</name>
<feature type="binding site" evidence="10">
    <location>
        <position position="67"/>
    </location>
    <ligand>
        <name>substrate</name>
    </ligand>
</feature>
<feature type="binding site" evidence="10">
    <location>
        <position position="177"/>
    </location>
    <ligand>
        <name>substrate</name>
    </ligand>
</feature>
<feature type="binding site" evidence="10">
    <location>
        <begin position="7"/>
        <end position="12"/>
    </location>
    <ligand>
        <name>substrate</name>
    </ligand>
</feature>
<evidence type="ECO:0000256" key="4">
    <source>
        <dbReference type="ARBA" id="ARBA00022741"/>
    </source>
</evidence>
<reference evidence="12 13" key="1">
    <citation type="submission" date="2016-11" db="EMBL/GenBank/DDBJ databases">
        <authorList>
            <person name="Jaros S."/>
            <person name="Januszkiewicz K."/>
            <person name="Wedrychowicz H."/>
        </authorList>
    </citation>
    <scope>NUCLEOTIDE SEQUENCE [LARGE SCALE GENOMIC DNA]</scope>
    <source>
        <strain evidence="12 13">DSM 19557</strain>
    </source>
</reference>
<evidence type="ECO:0000256" key="6">
    <source>
        <dbReference type="ARBA" id="ARBA00022842"/>
    </source>
</evidence>
<dbReference type="EC" id="3.6.1.66" evidence="10"/>
<evidence type="ECO:0000256" key="3">
    <source>
        <dbReference type="ARBA" id="ARBA00022723"/>
    </source>
</evidence>
<dbReference type="GO" id="GO:0046872">
    <property type="term" value="F:metal ion binding"/>
    <property type="evidence" value="ECO:0007669"/>
    <property type="project" value="UniProtKB-KW"/>
</dbReference>
<dbReference type="GO" id="GO:0009117">
    <property type="term" value="P:nucleotide metabolic process"/>
    <property type="evidence" value="ECO:0007669"/>
    <property type="project" value="UniProtKB-KW"/>
</dbReference>
<dbReference type="STRING" id="381751.SAMN05444391_1182"/>
<dbReference type="GO" id="GO:0036222">
    <property type="term" value="F:XTP diphosphatase activity"/>
    <property type="evidence" value="ECO:0007669"/>
    <property type="project" value="UniProtKB-UniRule"/>
</dbReference>
<evidence type="ECO:0000256" key="9">
    <source>
        <dbReference type="ARBA" id="ARBA00052017"/>
    </source>
</evidence>
<dbReference type="CDD" id="cd00515">
    <property type="entry name" value="HAM1"/>
    <property type="match status" value="1"/>
</dbReference>
<keyword evidence="4 10" id="KW-0547">Nucleotide-binding</keyword>
<dbReference type="InterPro" id="IPR002637">
    <property type="entry name" value="RdgB/HAM1"/>
</dbReference>
<dbReference type="InterPro" id="IPR020922">
    <property type="entry name" value="dITP/XTP_pyrophosphatase"/>
</dbReference>
<accession>A0A1M6SV97</accession>
<dbReference type="InterPro" id="IPR029001">
    <property type="entry name" value="ITPase-like_fam"/>
</dbReference>
<dbReference type="AlphaFoldDB" id="A0A1M6SV97"/>
<dbReference type="SUPFAM" id="SSF52972">
    <property type="entry name" value="ITPase-like"/>
    <property type="match status" value="1"/>
</dbReference>
<sequence length="197" mass="22586">MKILVATSNRKKLRELMDILSPYGFELELPEETLEVEETGTTFLENAYLKARAYYQRYRLPTLAEDSGLVVPSLGGYPGIYSSRFHSIDFGGVEHGKDPDRANIKKLLRLMENVEDRRAYYYACVVLYIGDGGVFAEGRCEGAISREEKGSYGFGYDPVFIPEGYNKTMAELPPEEKNRISHRRRALTRLLEVLRWK</sequence>
<feature type="binding site" evidence="10">
    <location>
        <begin position="154"/>
        <end position="157"/>
    </location>
    <ligand>
        <name>substrate</name>
    </ligand>
</feature>
<dbReference type="GO" id="GO:0000166">
    <property type="term" value="F:nucleotide binding"/>
    <property type="evidence" value="ECO:0007669"/>
    <property type="project" value="UniProtKB-KW"/>
</dbReference>
<evidence type="ECO:0000313" key="13">
    <source>
        <dbReference type="Proteomes" id="UP000189810"/>
    </source>
</evidence>
<dbReference type="PANTHER" id="PTHR11067">
    <property type="entry name" value="INOSINE TRIPHOSPHATE PYROPHOSPHATASE/HAM1 PROTEIN"/>
    <property type="match status" value="1"/>
</dbReference>
<comment type="catalytic activity">
    <reaction evidence="9 10">
        <text>XTP + H2O = XMP + diphosphate + H(+)</text>
        <dbReference type="Rhea" id="RHEA:28610"/>
        <dbReference type="ChEBI" id="CHEBI:15377"/>
        <dbReference type="ChEBI" id="CHEBI:15378"/>
        <dbReference type="ChEBI" id="CHEBI:33019"/>
        <dbReference type="ChEBI" id="CHEBI:57464"/>
        <dbReference type="ChEBI" id="CHEBI:61314"/>
        <dbReference type="EC" id="3.6.1.66"/>
    </reaction>
</comment>
<evidence type="ECO:0000256" key="7">
    <source>
        <dbReference type="ARBA" id="ARBA00023080"/>
    </source>
</evidence>
<evidence type="ECO:0000256" key="8">
    <source>
        <dbReference type="ARBA" id="ARBA00051875"/>
    </source>
</evidence>
<dbReference type="GO" id="GO:0036220">
    <property type="term" value="F:ITP diphosphatase activity"/>
    <property type="evidence" value="ECO:0007669"/>
    <property type="project" value="UniProtKB-UniRule"/>
</dbReference>
<comment type="catalytic activity">
    <reaction evidence="10">
        <text>ITP + H2O = IMP + diphosphate + H(+)</text>
        <dbReference type="Rhea" id="RHEA:29399"/>
        <dbReference type="ChEBI" id="CHEBI:15377"/>
        <dbReference type="ChEBI" id="CHEBI:15378"/>
        <dbReference type="ChEBI" id="CHEBI:33019"/>
        <dbReference type="ChEBI" id="CHEBI:58053"/>
        <dbReference type="ChEBI" id="CHEBI:61402"/>
        <dbReference type="EC" id="3.6.1.66"/>
    </reaction>
</comment>
<dbReference type="OrthoDB" id="9807456at2"/>
<comment type="similarity">
    <text evidence="1 10 11">Belongs to the HAM1 NTPase family.</text>
</comment>
<dbReference type="HAMAP" id="MF_01405">
    <property type="entry name" value="Non_canon_purine_NTPase"/>
    <property type="match status" value="1"/>
</dbReference>
<dbReference type="Gene3D" id="3.90.950.10">
    <property type="match status" value="1"/>
</dbReference>
<comment type="catalytic activity">
    <reaction evidence="8 10">
        <text>dITP + H2O = dIMP + diphosphate + H(+)</text>
        <dbReference type="Rhea" id="RHEA:28342"/>
        <dbReference type="ChEBI" id="CHEBI:15377"/>
        <dbReference type="ChEBI" id="CHEBI:15378"/>
        <dbReference type="ChEBI" id="CHEBI:33019"/>
        <dbReference type="ChEBI" id="CHEBI:61194"/>
        <dbReference type="ChEBI" id="CHEBI:61382"/>
        <dbReference type="EC" id="3.6.1.66"/>
    </reaction>
</comment>
<comment type="subunit">
    <text evidence="2 10">Homodimer.</text>
</comment>
<feature type="active site" description="Proton acceptor" evidence="10">
    <location>
        <position position="66"/>
    </location>
</feature>
<evidence type="ECO:0000256" key="1">
    <source>
        <dbReference type="ARBA" id="ARBA00008023"/>
    </source>
</evidence>
<dbReference type="GO" id="GO:0035870">
    <property type="term" value="F:dITP diphosphatase activity"/>
    <property type="evidence" value="ECO:0007669"/>
    <property type="project" value="UniProtKB-UniRule"/>
</dbReference>
<dbReference type="GO" id="GO:0009146">
    <property type="term" value="P:purine nucleoside triphosphate catabolic process"/>
    <property type="evidence" value="ECO:0007669"/>
    <property type="project" value="UniProtKB-UniRule"/>
</dbReference>
<evidence type="ECO:0000313" key="12">
    <source>
        <dbReference type="EMBL" id="SHK48654.1"/>
    </source>
</evidence>
<proteinExistence type="inferred from homology"/>
<evidence type="ECO:0000256" key="2">
    <source>
        <dbReference type="ARBA" id="ARBA00011738"/>
    </source>
</evidence>
<dbReference type="Pfam" id="PF01725">
    <property type="entry name" value="Ham1p_like"/>
    <property type="match status" value="1"/>
</dbReference>
<dbReference type="Proteomes" id="UP000189810">
    <property type="component" value="Chromosome I"/>
</dbReference>
<keyword evidence="7 10" id="KW-0546">Nucleotide metabolism</keyword>
<evidence type="ECO:0000256" key="10">
    <source>
        <dbReference type="HAMAP-Rule" id="MF_01405"/>
    </source>
</evidence>
<organism evidence="12 13">
    <name type="scientific">Thermocrinis minervae</name>
    <dbReference type="NCBI Taxonomy" id="381751"/>
    <lineage>
        <taxon>Bacteria</taxon>
        <taxon>Pseudomonadati</taxon>
        <taxon>Aquificota</taxon>
        <taxon>Aquificia</taxon>
        <taxon>Aquificales</taxon>
        <taxon>Aquificaceae</taxon>
        <taxon>Thermocrinis</taxon>
    </lineage>
</organism>
<feature type="binding site" evidence="10">
    <location>
        <begin position="182"/>
        <end position="183"/>
    </location>
    <ligand>
        <name>substrate</name>
    </ligand>
</feature>
<dbReference type="EMBL" id="LT670846">
    <property type="protein sequence ID" value="SHK48654.1"/>
    <property type="molecule type" value="Genomic_DNA"/>
</dbReference>
<dbReference type="PANTHER" id="PTHR11067:SF9">
    <property type="entry name" value="INOSINE TRIPHOSPHATE PYROPHOSPHATASE"/>
    <property type="match status" value="1"/>
</dbReference>
<dbReference type="GO" id="GO:0017111">
    <property type="term" value="F:ribonucleoside triphosphate phosphatase activity"/>
    <property type="evidence" value="ECO:0007669"/>
    <property type="project" value="InterPro"/>
</dbReference>
<dbReference type="NCBIfam" id="TIGR00042">
    <property type="entry name" value="RdgB/HAM1 family non-canonical purine NTP pyrophosphatase"/>
    <property type="match status" value="1"/>
</dbReference>
<feature type="binding site" evidence="10">
    <location>
        <position position="37"/>
    </location>
    <ligand>
        <name>Mg(2+)</name>
        <dbReference type="ChEBI" id="CHEBI:18420"/>
    </ligand>
</feature>
<dbReference type="NCBIfam" id="NF011399">
    <property type="entry name" value="PRK14824.1"/>
    <property type="match status" value="1"/>
</dbReference>
<dbReference type="RefSeq" id="WP_079654286.1">
    <property type="nucleotide sequence ID" value="NZ_LT670846.1"/>
</dbReference>